<dbReference type="Pfam" id="PF17919">
    <property type="entry name" value="RT_RNaseH_2"/>
    <property type="match status" value="1"/>
</dbReference>
<evidence type="ECO:0000313" key="7">
    <source>
        <dbReference type="EMBL" id="CAB0009049.1"/>
    </source>
</evidence>
<evidence type="ECO:0000256" key="3">
    <source>
        <dbReference type="ARBA" id="ARBA00022759"/>
    </source>
</evidence>
<evidence type="ECO:0000313" key="8">
    <source>
        <dbReference type="Proteomes" id="UP000479000"/>
    </source>
</evidence>
<dbReference type="Gene3D" id="3.10.20.370">
    <property type="match status" value="1"/>
</dbReference>
<sequence>METRFLRSTTWKKRTYKKWKSETYPVPTGQGPSQLSSEAQNAAILEILQKLTAKTEEPQPPQTEENSARLLEPLHSLLRKNAEFVWTEQCQESFESVKKHLCSQPILAIFDPKLKIIIETDASGDGVGAVLKQVQESGEIKPVAYFSKKLKDYQKKKKAIYLECLAMKEAIKFWQHWLVGATFQIITDHKPLEALKINSRSDEELGDMLLFLSQFDFRVTYRPGSTNMEADCLSRNPVIEDYEYLEELVKTVNFLTLSDITTDQENHSSEFNKIGNTRKESGIIYKIKNTTKRIVISESLADALIKQVHLDFGHIGSAHFIGPNQTLRWREVSPDQGAPDRKPI</sequence>
<name>A0A6H5GXY4_9HEMI</name>
<keyword evidence="1" id="KW-0548">Nucleotidyltransferase</keyword>
<dbReference type="PANTHER" id="PTHR37984:SF5">
    <property type="entry name" value="PROTEIN NYNRIN-LIKE"/>
    <property type="match status" value="1"/>
</dbReference>
<feature type="non-terminal residue" evidence="7">
    <location>
        <position position="344"/>
    </location>
</feature>
<keyword evidence="2" id="KW-0540">Nuclease</keyword>
<dbReference type="FunFam" id="3.10.20.370:FF:000001">
    <property type="entry name" value="Retrovirus-related Pol polyprotein from transposon 17.6-like protein"/>
    <property type="match status" value="1"/>
</dbReference>
<dbReference type="PANTHER" id="PTHR37984">
    <property type="entry name" value="PROTEIN CBG26694"/>
    <property type="match status" value="1"/>
</dbReference>
<dbReference type="SUPFAM" id="SSF56672">
    <property type="entry name" value="DNA/RNA polymerases"/>
    <property type="match status" value="1"/>
</dbReference>
<keyword evidence="5" id="KW-0511">Multifunctional enzyme</keyword>
<evidence type="ECO:0000256" key="1">
    <source>
        <dbReference type="ARBA" id="ARBA00022695"/>
    </source>
</evidence>
<dbReference type="AlphaFoldDB" id="A0A6H5GXY4"/>
<dbReference type="EMBL" id="CADCXU010021380">
    <property type="protein sequence ID" value="CAB0009049.1"/>
    <property type="molecule type" value="Genomic_DNA"/>
</dbReference>
<keyword evidence="3" id="KW-0378">Hydrolase</keyword>
<dbReference type="GO" id="GO:0003964">
    <property type="term" value="F:RNA-directed DNA polymerase activity"/>
    <property type="evidence" value="ECO:0007669"/>
    <property type="project" value="UniProtKB-KW"/>
</dbReference>
<dbReference type="OrthoDB" id="6627882at2759"/>
<keyword evidence="1" id="KW-0808">Transferase</keyword>
<dbReference type="CDD" id="cd09274">
    <property type="entry name" value="RNase_HI_RT_Ty3"/>
    <property type="match status" value="1"/>
</dbReference>
<dbReference type="GO" id="GO:0004519">
    <property type="term" value="F:endonuclease activity"/>
    <property type="evidence" value="ECO:0007669"/>
    <property type="project" value="UniProtKB-KW"/>
</dbReference>
<feature type="domain" description="Reverse transcriptase/retrotransposon-derived protein RNase H-like" evidence="6">
    <location>
        <begin position="86"/>
        <end position="185"/>
    </location>
</feature>
<gene>
    <name evidence="7" type="ORF">NTEN_LOCUS14233</name>
</gene>
<dbReference type="InterPro" id="IPR050951">
    <property type="entry name" value="Retrovirus_Pol_polyprotein"/>
</dbReference>
<organism evidence="7 8">
    <name type="scientific">Nesidiocoris tenuis</name>
    <dbReference type="NCBI Taxonomy" id="355587"/>
    <lineage>
        <taxon>Eukaryota</taxon>
        <taxon>Metazoa</taxon>
        <taxon>Ecdysozoa</taxon>
        <taxon>Arthropoda</taxon>
        <taxon>Hexapoda</taxon>
        <taxon>Insecta</taxon>
        <taxon>Pterygota</taxon>
        <taxon>Neoptera</taxon>
        <taxon>Paraneoptera</taxon>
        <taxon>Hemiptera</taxon>
        <taxon>Heteroptera</taxon>
        <taxon>Panheteroptera</taxon>
        <taxon>Cimicomorpha</taxon>
        <taxon>Miridae</taxon>
        <taxon>Dicyphina</taxon>
        <taxon>Nesidiocoris</taxon>
    </lineage>
</organism>
<proteinExistence type="predicted"/>
<keyword evidence="3" id="KW-0255">Endonuclease</keyword>
<dbReference type="Gene3D" id="3.30.70.270">
    <property type="match status" value="1"/>
</dbReference>
<protein>
    <recommendedName>
        <fullName evidence="6">Reverse transcriptase/retrotransposon-derived protein RNase H-like domain-containing protein</fullName>
    </recommendedName>
</protein>
<evidence type="ECO:0000256" key="2">
    <source>
        <dbReference type="ARBA" id="ARBA00022722"/>
    </source>
</evidence>
<evidence type="ECO:0000256" key="4">
    <source>
        <dbReference type="ARBA" id="ARBA00022918"/>
    </source>
</evidence>
<keyword evidence="4" id="KW-0695">RNA-directed DNA polymerase</keyword>
<dbReference type="Proteomes" id="UP000479000">
    <property type="component" value="Unassembled WGS sequence"/>
</dbReference>
<feature type="non-terminal residue" evidence="7">
    <location>
        <position position="1"/>
    </location>
</feature>
<dbReference type="InterPro" id="IPR043128">
    <property type="entry name" value="Rev_trsase/Diguanyl_cyclase"/>
</dbReference>
<dbReference type="InterPro" id="IPR041577">
    <property type="entry name" value="RT_RNaseH_2"/>
</dbReference>
<keyword evidence="8" id="KW-1185">Reference proteome</keyword>
<dbReference type="InterPro" id="IPR043502">
    <property type="entry name" value="DNA/RNA_pol_sf"/>
</dbReference>
<reference evidence="7 8" key="1">
    <citation type="submission" date="2020-02" db="EMBL/GenBank/DDBJ databases">
        <authorList>
            <person name="Ferguson B K."/>
        </authorList>
    </citation>
    <scope>NUCLEOTIDE SEQUENCE [LARGE SCALE GENOMIC DNA]</scope>
</reference>
<accession>A0A6H5GXY4</accession>
<evidence type="ECO:0000259" key="6">
    <source>
        <dbReference type="Pfam" id="PF17919"/>
    </source>
</evidence>
<evidence type="ECO:0000256" key="5">
    <source>
        <dbReference type="ARBA" id="ARBA00023268"/>
    </source>
</evidence>